<comment type="subunit">
    <text evidence="13">F-type ATPases have 2 components, F(1) - the catalytic core - and F(0) - the membrane proton channel. F(1) has five subunits: alpha(3), beta(3), gamma(1), delta(1), epsilon(1). F(0) has four main subunits: a(1), b(2) and c(10-14). The alpha and beta chains form an alternating ring which encloses part of the gamma chain. F(1) is attached to F(0) by a central stalk formed by the gamma and epsilon chains, while a peripheral stalk is formed by the delta and b chains.</text>
</comment>
<evidence type="ECO:0000256" key="3">
    <source>
        <dbReference type="ARBA" id="ARBA00022475"/>
    </source>
</evidence>
<keyword evidence="3 15" id="KW-1003">Cell membrane</keyword>
<keyword evidence="5 15" id="KW-0812">Transmembrane</keyword>
<keyword evidence="19" id="KW-1185">Reference proteome</keyword>
<evidence type="ECO:0000256" key="15">
    <source>
        <dbReference type="HAMAP-Rule" id="MF_01398"/>
    </source>
</evidence>
<evidence type="ECO:0000256" key="9">
    <source>
        <dbReference type="ARBA" id="ARBA00023136"/>
    </source>
</evidence>
<dbReference type="Pfam" id="PF00430">
    <property type="entry name" value="ATP-synt_B"/>
    <property type="match status" value="1"/>
</dbReference>
<evidence type="ECO:0000256" key="8">
    <source>
        <dbReference type="ARBA" id="ARBA00023065"/>
    </source>
</evidence>
<dbReference type="EMBL" id="AAOF01000002">
    <property type="protein sequence ID" value="EAR22947.1"/>
    <property type="molecule type" value="Genomic_DNA"/>
</dbReference>
<name>A4BNZ8_9GAMM</name>
<dbReference type="InterPro" id="IPR028987">
    <property type="entry name" value="ATP_synth_B-like_membr_sf"/>
</dbReference>
<evidence type="ECO:0000256" key="16">
    <source>
        <dbReference type="RuleBase" id="RU003848"/>
    </source>
</evidence>
<sequence length="154" mass="17358">MNLTLFGQLASFALFSYLVYRFLWDPITNMLEERRKRVADGLAAAERGQREQELAEKHAREVLLEAKEQANEIIANAQRRADEIVEGAKDDARIEGERIVSAARSEVDQQINLAREGLRREVVALAIEGAEQVLKRKIDAKTNSEALEKLAAQL</sequence>
<evidence type="ECO:0000313" key="19">
    <source>
        <dbReference type="Proteomes" id="UP000003374"/>
    </source>
</evidence>
<keyword evidence="4 15" id="KW-0138">CF(0)</keyword>
<evidence type="ECO:0000256" key="2">
    <source>
        <dbReference type="ARBA" id="ARBA00022448"/>
    </source>
</evidence>
<dbReference type="AlphaFoldDB" id="A4BNZ8"/>
<evidence type="ECO:0000256" key="13">
    <source>
        <dbReference type="ARBA" id="ARBA00026054"/>
    </source>
</evidence>
<keyword evidence="9 15" id="KW-0472">Membrane</keyword>
<comment type="function">
    <text evidence="11 15">F(1)F(0) ATP synthase produces ATP from ADP in the presence of a proton or sodium gradient. F-type ATPases consist of two structural domains, F(1) containing the extramembraneous catalytic core and F(0) containing the membrane proton channel, linked together by a central stalk and a peripheral stalk. During catalysis, ATP synthesis in the catalytic domain of F(1) is coupled via a rotary mechanism of the central stalk subunits to proton translocation.</text>
</comment>
<keyword evidence="6 15" id="KW-0375">Hydrogen ion transport</keyword>
<comment type="function">
    <text evidence="12">Component of the F(0) channel, it forms part of the peripheral stalk, linking F(1) to F(0). The b'-subunit is a diverged and duplicated form of b found in plants and photosynthetic bacteria.</text>
</comment>
<dbReference type="SUPFAM" id="SSF81573">
    <property type="entry name" value="F1F0 ATP synthase subunit B, membrane domain"/>
    <property type="match status" value="1"/>
</dbReference>
<keyword evidence="8 15" id="KW-0406">Ion transport</keyword>
<dbReference type="PANTHER" id="PTHR33445">
    <property type="entry name" value="ATP SYNTHASE SUBUNIT B', CHLOROPLASTIC"/>
    <property type="match status" value="1"/>
</dbReference>
<gene>
    <name evidence="15" type="primary">atpF</name>
    <name evidence="18" type="ORF">NB231_10853</name>
</gene>
<dbReference type="NCBIfam" id="NF004411">
    <property type="entry name" value="PRK05759.1-2"/>
    <property type="match status" value="1"/>
</dbReference>
<dbReference type="HAMAP" id="MF_01398">
    <property type="entry name" value="ATP_synth_b_bprime"/>
    <property type="match status" value="1"/>
</dbReference>
<evidence type="ECO:0000256" key="6">
    <source>
        <dbReference type="ARBA" id="ARBA00022781"/>
    </source>
</evidence>
<evidence type="ECO:0000256" key="1">
    <source>
        <dbReference type="ARBA" id="ARBA00005513"/>
    </source>
</evidence>
<dbReference type="STRING" id="314278.NB231_10853"/>
<evidence type="ECO:0000256" key="10">
    <source>
        <dbReference type="ARBA" id="ARBA00023310"/>
    </source>
</evidence>
<dbReference type="PANTHER" id="PTHR33445:SF1">
    <property type="entry name" value="ATP SYNTHASE SUBUNIT B"/>
    <property type="match status" value="1"/>
</dbReference>
<proteinExistence type="inferred from homology"/>
<keyword evidence="7 15" id="KW-1133">Transmembrane helix</keyword>
<dbReference type="GO" id="GO:0005886">
    <property type="term" value="C:plasma membrane"/>
    <property type="evidence" value="ECO:0007669"/>
    <property type="project" value="UniProtKB-SubCell"/>
</dbReference>
<organism evidence="18 19">
    <name type="scientific">Nitrococcus mobilis Nb-231</name>
    <dbReference type="NCBI Taxonomy" id="314278"/>
    <lineage>
        <taxon>Bacteria</taxon>
        <taxon>Pseudomonadati</taxon>
        <taxon>Pseudomonadota</taxon>
        <taxon>Gammaproteobacteria</taxon>
        <taxon>Chromatiales</taxon>
        <taxon>Ectothiorhodospiraceae</taxon>
        <taxon>Nitrococcus</taxon>
    </lineage>
</organism>
<evidence type="ECO:0000256" key="11">
    <source>
        <dbReference type="ARBA" id="ARBA00025198"/>
    </source>
</evidence>
<dbReference type="CDD" id="cd06503">
    <property type="entry name" value="ATP-synt_Fo_b"/>
    <property type="match status" value="1"/>
</dbReference>
<dbReference type="Gene3D" id="1.20.5.620">
    <property type="entry name" value="F1F0 ATP synthase subunit B, membrane domain"/>
    <property type="match status" value="1"/>
</dbReference>
<comment type="caution">
    <text evidence="18">The sequence shown here is derived from an EMBL/GenBank/DDBJ whole genome shotgun (WGS) entry which is preliminary data.</text>
</comment>
<evidence type="ECO:0000256" key="5">
    <source>
        <dbReference type="ARBA" id="ARBA00022692"/>
    </source>
</evidence>
<dbReference type="NCBIfam" id="TIGR01144">
    <property type="entry name" value="ATP_synt_b"/>
    <property type="match status" value="1"/>
</dbReference>
<feature type="coiled-coil region" evidence="17">
    <location>
        <begin position="60"/>
        <end position="87"/>
    </location>
</feature>
<comment type="subcellular location">
    <subcellularLocation>
        <location evidence="15">Cell membrane</location>
        <topology evidence="15">Single-pass membrane protein</topology>
    </subcellularLocation>
    <subcellularLocation>
        <location evidence="14">Endomembrane system</location>
        <topology evidence="14">Single-pass membrane protein</topology>
    </subcellularLocation>
</comment>
<evidence type="ECO:0000256" key="17">
    <source>
        <dbReference type="SAM" id="Coils"/>
    </source>
</evidence>
<dbReference type="InterPro" id="IPR050059">
    <property type="entry name" value="ATP_synthase_B_chain"/>
</dbReference>
<evidence type="ECO:0000256" key="14">
    <source>
        <dbReference type="ARBA" id="ARBA00037847"/>
    </source>
</evidence>
<accession>A4BNZ8</accession>
<dbReference type="OrthoDB" id="9788020at2"/>
<dbReference type="eggNOG" id="COG0711">
    <property type="taxonomic scope" value="Bacteria"/>
</dbReference>
<dbReference type="HOGENOM" id="CLU_079215_4_5_6"/>
<evidence type="ECO:0000256" key="12">
    <source>
        <dbReference type="ARBA" id="ARBA00025614"/>
    </source>
</evidence>
<reference evidence="18 19" key="1">
    <citation type="submission" date="2006-02" db="EMBL/GenBank/DDBJ databases">
        <authorList>
            <person name="Waterbury J."/>
            <person name="Ferriera S."/>
            <person name="Johnson J."/>
            <person name="Kravitz S."/>
            <person name="Halpern A."/>
            <person name="Remington K."/>
            <person name="Beeson K."/>
            <person name="Tran B."/>
            <person name="Rogers Y.-H."/>
            <person name="Friedman R."/>
            <person name="Venter J.C."/>
        </authorList>
    </citation>
    <scope>NUCLEOTIDE SEQUENCE [LARGE SCALE GENOMIC DNA]</scope>
    <source>
        <strain evidence="18 19">Nb-231</strain>
    </source>
</reference>
<evidence type="ECO:0000256" key="4">
    <source>
        <dbReference type="ARBA" id="ARBA00022547"/>
    </source>
</evidence>
<evidence type="ECO:0000256" key="7">
    <source>
        <dbReference type="ARBA" id="ARBA00022989"/>
    </source>
</evidence>
<dbReference type="InterPro" id="IPR002146">
    <property type="entry name" value="ATP_synth_b/b'su_bac/chlpt"/>
</dbReference>
<dbReference type="GO" id="GO:0046933">
    <property type="term" value="F:proton-transporting ATP synthase activity, rotational mechanism"/>
    <property type="evidence" value="ECO:0007669"/>
    <property type="project" value="UniProtKB-UniRule"/>
</dbReference>
<dbReference type="GO" id="GO:0045259">
    <property type="term" value="C:proton-transporting ATP synthase complex"/>
    <property type="evidence" value="ECO:0007669"/>
    <property type="project" value="UniProtKB-KW"/>
</dbReference>
<dbReference type="InterPro" id="IPR005864">
    <property type="entry name" value="ATP_synth_F0_bsu_bac"/>
</dbReference>
<comment type="subunit">
    <text evidence="15">F-type ATPases have 2 components, F(1) - the catalytic core - and F(0) - the membrane proton channel. F(1) has five subunits: alpha(3), beta(3), gamma(1), delta(1), epsilon(1). F(0) has three main subunits: a(1), b(2) and c(10-14). The alpha and beta chains form an alternating ring which encloses part of the gamma chain. F(1) is attached to F(0) by a central stalk formed by the gamma and epsilon chains, while a peripheral stalk is formed by the delta and b chains.</text>
</comment>
<keyword evidence="2 15" id="KW-0813">Transport</keyword>
<dbReference type="RefSeq" id="WP_005002468.1">
    <property type="nucleotide sequence ID" value="NZ_CH672427.1"/>
</dbReference>
<evidence type="ECO:0000313" key="18">
    <source>
        <dbReference type="EMBL" id="EAR22947.1"/>
    </source>
</evidence>
<protein>
    <recommendedName>
        <fullName evidence="15">ATP synthase subunit b</fullName>
    </recommendedName>
    <alternativeName>
        <fullName evidence="15">ATP synthase F(0) sector subunit b</fullName>
    </alternativeName>
    <alternativeName>
        <fullName evidence="15">ATPase subunit I</fullName>
    </alternativeName>
    <alternativeName>
        <fullName evidence="15">F-type ATPase subunit b</fullName>
        <shortName evidence="15">F-ATPase subunit b</shortName>
    </alternativeName>
</protein>
<keyword evidence="10 15" id="KW-0066">ATP synthesis</keyword>
<dbReference type="GO" id="GO:0012505">
    <property type="term" value="C:endomembrane system"/>
    <property type="evidence" value="ECO:0007669"/>
    <property type="project" value="UniProtKB-SubCell"/>
</dbReference>
<dbReference type="Proteomes" id="UP000003374">
    <property type="component" value="Unassembled WGS sequence"/>
</dbReference>
<dbReference type="GO" id="GO:0046961">
    <property type="term" value="F:proton-transporting ATPase activity, rotational mechanism"/>
    <property type="evidence" value="ECO:0007669"/>
    <property type="project" value="TreeGrafter"/>
</dbReference>
<keyword evidence="17" id="KW-0175">Coiled coil</keyword>
<comment type="similarity">
    <text evidence="1 15 16">Belongs to the ATPase B chain family.</text>
</comment>